<evidence type="ECO:0000256" key="5">
    <source>
        <dbReference type="ARBA" id="ARBA00022842"/>
    </source>
</evidence>
<comment type="catalytic activity">
    <reaction evidence="6">
        <text>4 isopentenyl diphosphate + (2E,6E)-farnesyl diphosphate = all-trans-heptaprenyl diphosphate + 4 diphosphate</text>
        <dbReference type="Rhea" id="RHEA:27794"/>
        <dbReference type="ChEBI" id="CHEBI:33019"/>
        <dbReference type="ChEBI" id="CHEBI:58206"/>
        <dbReference type="ChEBI" id="CHEBI:128769"/>
        <dbReference type="ChEBI" id="CHEBI:175763"/>
        <dbReference type="EC" id="2.5.1.30"/>
    </reaction>
</comment>
<dbReference type="CDD" id="cd00685">
    <property type="entry name" value="Trans_IPPS_HT"/>
    <property type="match status" value="1"/>
</dbReference>
<evidence type="ECO:0000256" key="2">
    <source>
        <dbReference type="ARBA" id="ARBA00006706"/>
    </source>
</evidence>
<dbReference type="EMBL" id="WMEQ01000002">
    <property type="protein sequence ID" value="MYL32745.1"/>
    <property type="molecule type" value="Genomic_DNA"/>
</dbReference>
<evidence type="ECO:0000313" key="13">
    <source>
        <dbReference type="Proteomes" id="UP000468638"/>
    </source>
</evidence>
<dbReference type="InterPro" id="IPR033749">
    <property type="entry name" value="Polyprenyl_synt_CS"/>
</dbReference>
<dbReference type="EC" id="2.5.1.30" evidence="9"/>
<dbReference type="Gene3D" id="1.10.600.10">
    <property type="entry name" value="Farnesyl Diphosphate Synthase"/>
    <property type="match status" value="1"/>
</dbReference>
<dbReference type="SFLD" id="SFLDS00005">
    <property type="entry name" value="Isoprenoid_Synthase_Type_I"/>
    <property type="match status" value="1"/>
</dbReference>
<evidence type="ECO:0000256" key="6">
    <source>
        <dbReference type="ARBA" id="ARBA00050780"/>
    </source>
</evidence>
<dbReference type="AlphaFoldDB" id="A0A6I4ZRA4"/>
<keyword evidence="3 11" id="KW-0808">Transferase</keyword>
<organism evidence="12 13">
    <name type="scientific">Pontibacillus yanchengensis</name>
    <dbReference type="NCBI Taxonomy" id="462910"/>
    <lineage>
        <taxon>Bacteria</taxon>
        <taxon>Bacillati</taxon>
        <taxon>Bacillota</taxon>
        <taxon>Bacilli</taxon>
        <taxon>Bacillales</taxon>
        <taxon>Bacillaceae</taxon>
        <taxon>Pontibacillus</taxon>
    </lineage>
</organism>
<accession>A0A6I4ZRA4</accession>
<dbReference type="RefSeq" id="WP_160849917.1">
    <property type="nucleotide sequence ID" value="NZ_WMEQ01000002.1"/>
</dbReference>
<protein>
    <recommendedName>
        <fullName evidence="10">Heptaprenyl diphosphate synthase component 2</fullName>
        <ecNumber evidence="9">2.5.1.30</ecNumber>
    </recommendedName>
</protein>
<evidence type="ECO:0000256" key="4">
    <source>
        <dbReference type="ARBA" id="ARBA00022723"/>
    </source>
</evidence>
<dbReference type="PANTHER" id="PTHR12001">
    <property type="entry name" value="GERANYLGERANYL PYROPHOSPHATE SYNTHASE"/>
    <property type="match status" value="1"/>
</dbReference>
<comment type="subunit">
    <text evidence="8">Heterodimer of component I and II.</text>
</comment>
<keyword evidence="4" id="KW-0479">Metal-binding</keyword>
<dbReference type="NCBIfam" id="TIGR02748">
    <property type="entry name" value="GerC3_HepT"/>
    <property type="match status" value="1"/>
</dbReference>
<sequence length="323" mass="36830">MKLAMIYPFLKNDIDKIEQALNQTIQAEHPVLREASTQLLEAGGKRIRPVFVLLAGKFGEYDIERMKDVAVSLELIHMASLVHDDVIDDAELRRGQPTIKAKWDNRIAMYTGDYIFARALECLSNLETAKAHRILSETIVEICIGEIEQIKDKFNWDQNLRTYLRRIRRKTAILIAVSCRLGAVAAGASLEVERALFRYGYYVGMSYQIIDDVLDFTSTEKELGKPAGSDLMQGNITLPVLYAMQQDSNLRQDYLESLENEEASSEQMQHIITRIKDTGAIKQSLAISEKYLHKAFTEIEVLPDQKEKQTLRNIAKYIGKRKS</sequence>
<reference evidence="12 13" key="1">
    <citation type="submission" date="2019-11" db="EMBL/GenBank/DDBJ databases">
        <title>Genome sequences of 17 halophilic strains isolated from different environments.</title>
        <authorList>
            <person name="Furrow R.E."/>
        </authorList>
    </citation>
    <scope>NUCLEOTIDE SEQUENCE [LARGE SCALE GENOMIC DNA]</scope>
    <source>
        <strain evidence="12 13">22514_16_FS</strain>
    </source>
</reference>
<keyword evidence="5" id="KW-0460">Magnesium</keyword>
<evidence type="ECO:0000256" key="3">
    <source>
        <dbReference type="ARBA" id="ARBA00022679"/>
    </source>
</evidence>
<comment type="function">
    <text evidence="7">Supplies heptaprenyl diphosphate, the precursor for the side chain of the isoprenoid quinone menaquinone-7 (MQ-7).</text>
</comment>
<evidence type="ECO:0000256" key="9">
    <source>
        <dbReference type="ARBA" id="ARBA00066444"/>
    </source>
</evidence>
<dbReference type="GO" id="GO:0000010">
    <property type="term" value="F:heptaprenyl diphosphate synthase activity"/>
    <property type="evidence" value="ECO:0007669"/>
    <property type="project" value="UniProtKB-EC"/>
</dbReference>
<dbReference type="GO" id="GO:0046872">
    <property type="term" value="F:metal ion binding"/>
    <property type="evidence" value="ECO:0007669"/>
    <property type="project" value="UniProtKB-KW"/>
</dbReference>
<dbReference type="Pfam" id="PF00348">
    <property type="entry name" value="polyprenyl_synt"/>
    <property type="match status" value="1"/>
</dbReference>
<comment type="cofactor">
    <cofactor evidence="1">
        <name>Mg(2+)</name>
        <dbReference type="ChEBI" id="CHEBI:18420"/>
    </cofactor>
</comment>
<dbReference type="PROSITE" id="PS00444">
    <property type="entry name" value="POLYPRENYL_SYNTHASE_2"/>
    <property type="match status" value="1"/>
</dbReference>
<dbReference type="SUPFAM" id="SSF48576">
    <property type="entry name" value="Terpenoid synthases"/>
    <property type="match status" value="1"/>
</dbReference>
<evidence type="ECO:0000256" key="7">
    <source>
        <dbReference type="ARBA" id="ARBA00055604"/>
    </source>
</evidence>
<name>A0A6I4ZRA4_9BACI</name>
<dbReference type="GO" id="GO:0008299">
    <property type="term" value="P:isoprenoid biosynthetic process"/>
    <property type="evidence" value="ECO:0007669"/>
    <property type="project" value="InterPro"/>
</dbReference>
<evidence type="ECO:0000256" key="8">
    <source>
        <dbReference type="ARBA" id="ARBA00065985"/>
    </source>
</evidence>
<dbReference type="InterPro" id="IPR000092">
    <property type="entry name" value="Polyprenyl_synt"/>
</dbReference>
<dbReference type="FunFam" id="1.10.600.10:FF:000014">
    <property type="entry name" value="Heptaprenyl diphosphate synthase component II"/>
    <property type="match status" value="1"/>
</dbReference>
<dbReference type="PANTHER" id="PTHR12001:SF69">
    <property type="entry name" value="ALL TRANS-POLYPRENYL-DIPHOSPHATE SYNTHASE PDSS1"/>
    <property type="match status" value="1"/>
</dbReference>
<dbReference type="PROSITE" id="PS00723">
    <property type="entry name" value="POLYPRENYL_SYNTHASE_1"/>
    <property type="match status" value="1"/>
</dbReference>
<dbReference type="OrthoDB" id="9805316at2"/>
<evidence type="ECO:0000313" key="12">
    <source>
        <dbReference type="EMBL" id="MYL32745.1"/>
    </source>
</evidence>
<evidence type="ECO:0000256" key="10">
    <source>
        <dbReference type="ARBA" id="ARBA00070472"/>
    </source>
</evidence>
<comment type="similarity">
    <text evidence="2 11">Belongs to the FPP/GGPP synthase family.</text>
</comment>
<evidence type="ECO:0000256" key="1">
    <source>
        <dbReference type="ARBA" id="ARBA00001946"/>
    </source>
</evidence>
<dbReference type="InterPro" id="IPR014119">
    <property type="entry name" value="GerC3_HepT"/>
</dbReference>
<comment type="caution">
    <text evidence="12">The sequence shown here is derived from an EMBL/GenBank/DDBJ whole genome shotgun (WGS) entry which is preliminary data.</text>
</comment>
<dbReference type="InterPro" id="IPR008949">
    <property type="entry name" value="Isoprenoid_synthase_dom_sf"/>
</dbReference>
<evidence type="ECO:0000256" key="11">
    <source>
        <dbReference type="RuleBase" id="RU004466"/>
    </source>
</evidence>
<gene>
    <name evidence="12" type="primary">hepT</name>
    <name evidence="12" type="ORF">GLW05_03950</name>
</gene>
<proteinExistence type="inferred from homology"/>
<dbReference type="Proteomes" id="UP000468638">
    <property type="component" value="Unassembled WGS sequence"/>
</dbReference>